<evidence type="ECO:0000256" key="1">
    <source>
        <dbReference type="ARBA" id="ARBA00005964"/>
    </source>
</evidence>
<keyword evidence="3" id="KW-1015">Disulfide bond</keyword>
<protein>
    <recommendedName>
        <fullName evidence="4">Carboxylic ester hydrolase</fullName>
        <ecNumber evidence="4">3.1.1.-</ecNumber>
    </recommendedName>
</protein>
<dbReference type="PROSITE" id="PS00122">
    <property type="entry name" value="CARBOXYLESTERASE_B_1"/>
    <property type="match status" value="1"/>
</dbReference>
<sequence>MGTAVRDGSRVQVWVAYLLLASLTVATETDVTQPEVDTTQGRLRGLQVSVKGTDHRVNVFLGIPFAQAPLGPNRFSAPLPAQAWEGVRDASMPPPMCLQEVERMDNFRFVLNGKHQVFSISEDCLVLNIYSPAGATTGARRPVMVWIHGGSMVVGAATSFDGSALAAFGDVVVVTIQYRLGMLGFLSTEDRHAPGNWAYLDVVAALHWVQGNITPFGGDPNCVTIFGSSSGAMIVSALVLSPLAAGLFHRAIAQSGVINIPRIQKSDPLSLAQNIADSLDCPFNSVAEMLQCLRQKRGEDIIFTKKSHQKTYVMHHTIDGTFFPKKPMELLKERQFHPVPFLLGVNNHEFSWLIPKGWGFLDETEQMNQEGLQALLRTIMTEMDIPPELMLTLIDEYQTNSMDLRTKDHGLLNLLSDILIIFPTLNFSRDLLDAGSPVFFYEFQHRPSCFAKIKPDWVKADHGAELAFMFGGPFLMDESSLLAFPEATEEEKRLSLTMMAQWTHFARTGDPNGEGLPFWPPFNQSKEYLQISLVPRVGQKILEAQMKFWTETLPIKIQQWQQKQKGKKAQEEL</sequence>
<dbReference type="Gene3D" id="3.40.50.1820">
    <property type="entry name" value="alpha/beta hydrolase"/>
    <property type="match status" value="1"/>
</dbReference>
<dbReference type="FunFam" id="3.40.50.1820:FF:000011">
    <property type="entry name" value="Carboxylic ester hydrolase"/>
    <property type="match status" value="1"/>
</dbReference>
<dbReference type="EC" id="3.1.1.-" evidence="4"/>
<dbReference type="InterPro" id="IPR002018">
    <property type="entry name" value="CarbesteraseB"/>
</dbReference>
<dbReference type="RefSeq" id="XP_007938577.1">
    <property type="nucleotide sequence ID" value="XM_007940386.1"/>
</dbReference>
<keyword evidence="6" id="KW-1185">Reference proteome</keyword>
<gene>
    <name evidence="7" type="primary">LOC103196618</name>
</gene>
<keyword evidence="2 4" id="KW-0378">Hydrolase</keyword>
<evidence type="ECO:0000259" key="5">
    <source>
        <dbReference type="Pfam" id="PF00135"/>
    </source>
</evidence>
<dbReference type="OrthoDB" id="3200163at2759"/>
<proteinExistence type="inferred from homology"/>
<evidence type="ECO:0000256" key="3">
    <source>
        <dbReference type="ARBA" id="ARBA00023157"/>
    </source>
</evidence>
<comment type="similarity">
    <text evidence="1 4">Belongs to the type-B carboxylesterase/lipase family.</text>
</comment>
<accession>A0A8B6ZTW0</accession>
<dbReference type="Proteomes" id="UP000694850">
    <property type="component" value="Unplaced"/>
</dbReference>
<evidence type="ECO:0000313" key="7">
    <source>
        <dbReference type="RefSeq" id="XP_007938577.1"/>
    </source>
</evidence>
<keyword evidence="4" id="KW-0732">Signal</keyword>
<dbReference type="GO" id="GO:0016787">
    <property type="term" value="F:hydrolase activity"/>
    <property type="evidence" value="ECO:0007669"/>
    <property type="project" value="UniProtKB-KW"/>
</dbReference>
<organism evidence="6 7">
    <name type="scientific">Orycteropus afer afer</name>
    <dbReference type="NCBI Taxonomy" id="1230840"/>
    <lineage>
        <taxon>Eukaryota</taxon>
        <taxon>Metazoa</taxon>
        <taxon>Chordata</taxon>
        <taxon>Craniata</taxon>
        <taxon>Vertebrata</taxon>
        <taxon>Euteleostomi</taxon>
        <taxon>Mammalia</taxon>
        <taxon>Eutheria</taxon>
        <taxon>Afrotheria</taxon>
        <taxon>Tubulidentata</taxon>
        <taxon>Orycteropodidae</taxon>
        <taxon>Orycteropus</taxon>
    </lineage>
</organism>
<evidence type="ECO:0000256" key="2">
    <source>
        <dbReference type="ARBA" id="ARBA00022801"/>
    </source>
</evidence>
<feature type="chain" id="PRO_5034355357" description="Carboxylic ester hydrolase" evidence="4">
    <location>
        <begin position="27"/>
        <end position="573"/>
    </location>
</feature>
<dbReference type="PANTHER" id="PTHR11559">
    <property type="entry name" value="CARBOXYLESTERASE"/>
    <property type="match status" value="1"/>
</dbReference>
<evidence type="ECO:0000313" key="6">
    <source>
        <dbReference type="Proteomes" id="UP000694850"/>
    </source>
</evidence>
<dbReference type="InterPro" id="IPR050309">
    <property type="entry name" value="Type-B_Carboxylest/Lipase"/>
</dbReference>
<evidence type="ECO:0000256" key="4">
    <source>
        <dbReference type="RuleBase" id="RU361235"/>
    </source>
</evidence>
<dbReference type="GeneID" id="103196618"/>
<dbReference type="InterPro" id="IPR019826">
    <property type="entry name" value="Carboxylesterase_B_AS"/>
</dbReference>
<reference evidence="7" key="1">
    <citation type="submission" date="2025-08" db="UniProtKB">
        <authorList>
            <consortium name="RefSeq"/>
        </authorList>
    </citation>
    <scope>IDENTIFICATION</scope>
</reference>
<dbReference type="SUPFAM" id="SSF53474">
    <property type="entry name" value="alpha/beta-Hydrolases"/>
    <property type="match status" value="1"/>
</dbReference>
<dbReference type="AlphaFoldDB" id="A0A8B6ZTW0"/>
<dbReference type="InterPro" id="IPR029058">
    <property type="entry name" value="AB_hydrolase_fold"/>
</dbReference>
<dbReference type="CDD" id="cd00312">
    <property type="entry name" value="Esterase_lipase"/>
    <property type="match status" value="1"/>
</dbReference>
<feature type="domain" description="Carboxylesterase type B" evidence="5">
    <location>
        <begin position="33"/>
        <end position="549"/>
    </location>
</feature>
<dbReference type="Pfam" id="PF00135">
    <property type="entry name" value="COesterase"/>
    <property type="match status" value="1"/>
</dbReference>
<name>A0A8B6ZTW0_ORYAF</name>
<feature type="signal peptide" evidence="4">
    <location>
        <begin position="1"/>
        <end position="26"/>
    </location>
</feature>